<comment type="caution">
    <text evidence="1">The sequence shown here is derived from an EMBL/GenBank/DDBJ whole genome shotgun (WGS) entry which is preliminary data.</text>
</comment>
<organism evidence="1">
    <name type="scientific">Haemonchus contortus</name>
    <name type="common">Barber pole worm</name>
    <dbReference type="NCBI Taxonomy" id="6289"/>
    <lineage>
        <taxon>Eukaryota</taxon>
        <taxon>Metazoa</taxon>
        <taxon>Ecdysozoa</taxon>
        <taxon>Nematoda</taxon>
        <taxon>Chromadorea</taxon>
        <taxon>Rhabditida</taxon>
        <taxon>Rhabditina</taxon>
        <taxon>Rhabditomorpha</taxon>
        <taxon>Strongyloidea</taxon>
        <taxon>Trichostrongylidae</taxon>
        <taxon>Haemonchus</taxon>
    </lineage>
</organism>
<name>W6NI06_HAECO</name>
<reference evidence="1" key="1">
    <citation type="submission" date="2013-03" db="EMBL/GenBank/DDBJ databases">
        <authorList>
            <person name="Aslett M."/>
        </authorList>
    </citation>
    <scope>NUCLEOTIDE SEQUENCE [LARGE SCALE GENOMIC DNA]</scope>
    <source>
        <strain evidence="1">ISE/inbred ISE</strain>
    </source>
</reference>
<dbReference type="EMBL" id="CAVP010060568">
    <property type="protein sequence ID" value="CDL96470.1"/>
    <property type="molecule type" value="Genomic_DNA"/>
</dbReference>
<evidence type="ECO:0000313" key="1">
    <source>
        <dbReference type="EMBL" id="CDL96470.1"/>
    </source>
</evidence>
<reference evidence="1" key="2">
    <citation type="submission" date="2013-05" db="EMBL/GenBank/DDBJ databases">
        <title>The genome and transcriptome of Haemonchus contortus: a key model parasite for drug and vaccine discovery.</title>
        <authorList>
            <person name="Laing R."/>
            <person name="Kikuchi T."/>
            <person name="Martinelli A."/>
            <person name="Tsai I.J."/>
            <person name="Beech R.N."/>
            <person name="Redman E."/>
            <person name="Holroyd N."/>
            <person name="Bartley D.J."/>
            <person name="Beasley H."/>
            <person name="Britton C."/>
            <person name="Curran D."/>
            <person name="Devaney E."/>
            <person name="Gilabert A."/>
            <person name="Jackson F."/>
            <person name="Hunt M."/>
            <person name="Johnston S."/>
            <person name="Kryukov I."/>
            <person name="Li K."/>
            <person name="Morrison A.A."/>
            <person name="Reid A.J."/>
            <person name="Sargison N."/>
            <person name="Saunders G."/>
            <person name="Wasmuth J.D."/>
            <person name="Wolstenholme A."/>
            <person name="Berriman M."/>
            <person name="Gilleard J.S."/>
            <person name="Cotton J.A."/>
        </authorList>
    </citation>
    <scope>NUCLEOTIDE SEQUENCE [LARGE SCALE GENOMIC DNA]</scope>
    <source>
        <strain evidence="1">ISE/inbred ISE</strain>
    </source>
</reference>
<accession>W6NI06</accession>
<sequence>MNAVCIILLQKTSSQIALEVTNRWKGIAHCHCQSLFNNFPTKDISSWLFKNGNLLIADQGELRTPFGLPRRLVSEEKAVSMEPYRTTCMNRSFSMNPQHRTAAIDKYLLFI</sequence>
<gene>
    <name evidence="1" type="ORF">HCOI_00025700</name>
</gene>
<proteinExistence type="predicted"/>
<protein>
    <submittedName>
        <fullName evidence="1">Uncharacterized protein</fullName>
    </submittedName>
</protein>
<dbReference type="AlphaFoldDB" id="W6NI06"/>